<name>A0A6J7UXD0_9ZZZZ</name>
<organism evidence="1">
    <name type="scientific">freshwater metagenome</name>
    <dbReference type="NCBI Taxonomy" id="449393"/>
    <lineage>
        <taxon>unclassified sequences</taxon>
        <taxon>metagenomes</taxon>
        <taxon>ecological metagenomes</taxon>
    </lineage>
</organism>
<protein>
    <submittedName>
        <fullName evidence="1">Unannotated protein</fullName>
    </submittedName>
</protein>
<sequence length="82" mass="8546">MARCVNNVDFDLFATFTGPPHSSVLGKDRDSLLSLKVGVVHDAVNLGSTFTECPGLTQHGVNQGGLTVVDVGDDGNVANALY</sequence>
<dbReference type="AlphaFoldDB" id="A0A6J7UXD0"/>
<evidence type="ECO:0000313" key="1">
    <source>
        <dbReference type="EMBL" id="CAB5069436.1"/>
    </source>
</evidence>
<dbReference type="AntiFam" id="ANF00072">
    <property type="entry name" value="Shadow ORF (opposite TypA)"/>
</dbReference>
<accession>A0A6J7UXD0</accession>
<dbReference type="EMBL" id="CAFBQW010000358">
    <property type="protein sequence ID" value="CAB5069436.1"/>
    <property type="molecule type" value="Genomic_DNA"/>
</dbReference>
<gene>
    <name evidence="1" type="ORF">UFOPK4354_02097</name>
</gene>
<proteinExistence type="predicted"/>
<reference evidence="1" key="1">
    <citation type="submission" date="2020-05" db="EMBL/GenBank/DDBJ databases">
        <authorList>
            <person name="Chiriac C."/>
            <person name="Salcher M."/>
            <person name="Ghai R."/>
            <person name="Kavagutti S V."/>
        </authorList>
    </citation>
    <scope>NUCLEOTIDE SEQUENCE</scope>
</reference>